<dbReference type="RefSeq" id="WP_089074443.1">
    <property type="nucleotide sequence ID" value="NZ_CBCSAM010000008.1"/>
</dbReference>
<keyword evidence="1" id="KW-0678">Repressor</keyword>
<organism evidence="6 7">
    <name type="scientific">Paraphotobacterium marinum</name>
    <dbReference type="NCBI Taxonomy" id="1755811"/>
    <lineage>
        <taxon>Bacteria</taxon>
        <taxon>Pseudomonadati</taxon>
        <taxon>Pseudomonadota</taxon>
        <taxon>Gammaproteobacteria</taxon>
        <taxon>Vibrionales</taxon>
        <taxon>Vibrionaceae</taxon>
        <taxon>Paraphotobacterium</taxon>
    </lineage>
</organism>
<dbReference type="Gene3D" id="1.10.1660.10">
    <property type="match status" value="1"/>
</dbReference>
<protein>
    <submittedName>
        <fullName evidence="6">Heavy metal-responsive transcriptional regulator</fullName>
    </submittedName>
</protein>
<dbReference type="PRINTS" id="PR00040">
    <property type="entry name" value="HTHMERR"/>
</dbReference>
<proteinExistence type="predicted"/>
<dbReference type="InterPro" id="IPR009061">
    <property type="entry name" value="DNA-bd_dom_put_sf"/>
</dbReference>
<evidence type="ECO:0000256" key="2">
    <source>
        <dbReference type="ARBA" id="ARBA00023015"/>
    </source>
</evidence>
<evidence type="ECO:0000313" key="6">
    <source>
        <dbReference type="EMBL" id="ASK79535.1"/>
    </source>
</evidence>
<feature type="domain" description="HTH merR-type" evidence="5">
    <location>
        <begin position="1"/>
        <end position="68"/>
    </location>
</feature>
<dbReference type="AlphaFoldDB" id="A0A220VGP6"/>
<dbReference type="PANTHER" id="PTHR30204:SF69">
    <property type="entry name" value="MERR-FAMILY TRANSCRIPTIONAL REGULATOR"/>
    <property type="match status" value="1"/>
</dbReference>
<dbReference type="SMART" id="SM00422">
    <property type="entry name" value="HTH_MERR"/>
    <property type="match status" value="1"/>
</dbReference>
<dbReference type="Proteomes" id="UP000242175">
    <property type="component" value="Chromosome small"/>
</dbReference>
<evidence type="ECO:0000256" key="3">
    <source>
        <dbReference type="ARBA" id="ARBA00023125"/>
    </source>
</evidence>
<dbReference type="InterPro" id="IPR047057">
    <property type="entry name" value="MerR_fam"/>
</dbReference>
<accession>A0A220VGP6</accession>
<keyword evidence="4" id="KW-0804">Transcription</keyword>
<keyword evidence="2" id="KW-0805">Transcription regulation</keyword>
<evidence type="ECO:0000256" key="4">
    <source>
        <dbReference type="ARBA" id="ARBA00023163"/>
    </source>
</evidence>
<gene>
    <name evidence="6" type="ORF">CF386_10790</name>
</gene>
<keyword evidence="3" id="KW-0238">DNA-binding</keyword>
<evidence type="ECO:0000256" key="1">
    <source>
        <dbReference type="ARBA" id="ARBA00022491"/>
    </source>
</evidence>
<dbReference type="GO" id="GO:0003700">
    <property type="term" value="F:DNA-binding transcription factor activity"/>
    <property type="evidence" value="ECO:0007669"/>
    <property type="project" value="InterPro"/>
</dbReference>
<name>A0A220VGP6_9GAMM</name>
<dbReference type="PROSITE" id="PS50937">
    <property type="entry name" value="HTH_MERR_2"/>
    <property type="match status" value="1"/>
</dbReference>
<keyword evidence="7" id="KW-1185">Reference proteome</keyword>
<sequence length="131" mass="15399">MNIGELSKQTNVSKVAIRYYENMNLIQSIRQGNGYRYFNEEAKQRIIFIKNAQNLGFDLKEIRDFFNLELLESGSYQIKNKIQKQQHKIKEKISKLKSLEYVLSELDRACDGKMETKDCPILQKLYLAAKN</sequence>
<dbReference type="KEGG" id="pmai:CF386_10790"/>
<dbReference type="OrthoDB" id="9802039at2"/>
<dbReference type="PROSITE" id="PS00552">
    <property type="entry name" value="HTH_MERR_1"/>
    <property type="match status" value="1"/>
</dbReference>
<reference evidence="6 7" key="1">
    <citation type="journal article" date="2016" name="Int. J. Syst. Evol. Microbiol.">
        <title>Paraphotobacterium marinum gen. nov., sp. nov., a member of the family Vibrionaceae, isolated from surface seawater.</title>
        <authorList>
            <person name="Huang Z."/>
            <person name="Dong C."/>
            <person name="Shao Z."/>
        </authorList>
    </citation>
    <scope>NUCLEOTIDE SEQUENCE [LARGE SCALE GENOMIC DNA]</scope>
    <source>
        <strain evidence="6 7">NSCS20N07D</strain>
    </source>
</reference>
<dbReference type="GO" id="GO:0003677">
    <property type="term" value="F:DNA binding"/>
    <property type="evidence" value="ECO:0007669"/>
    <property type="project" value="UniProtKB-KW"/>
</dbReference>
<evidence type="ECO:0000313" key="7">
    <source>
        <dbReference type="Proteomes" id="UP000242175"/>
    </source>
</evidence>
<dbReference type="InterPro" id="IPR000551">
    <property type="entry name" value="MerR-type_HTH_dom"/>
</dbReference>
<dbReference type="SUPFAM" id="SSF46955">
    <property type="entry name" value="Putative DNA-binding domain"/>
    <property type="match status" value="1"/>
</dbReference>
<dbReference type="EMBL" id="CP022356">
    <property type="protein sequence ID" value="ASK79535.1"/>
    <property type="molecule type" value="Genomic_DNA"/>
</dbReference>
<evidence type="ECO:0000259" key="5">
    <source>
        <dbReference type="PROSITE" id="PS50937"/>
    </source>
</evidence>
<dbReference type="Pfam" id="PF13411">
    <property type="entry name" value="MerR_1"/>
    <property type="match status" value="1"/>
</dbReference>
<dbReference type="PANTHER" id="PTHR30204">
    <property type="entry name" value="REDOX-CYCLING DRUG-SENSING TRANSCRIPTIONAL ACTIVATOR SOXR"/>
    <property type="match status" value="1"/>
</dbReference>